<name>A0A8E2EEI1_9PEZI</name>
<feature type="region of interest" description="Disordered" evidence="16">
    <location>
        <begin position="1"/>
        <end position="32"/>
    </location>
</feature>
<dbReference type="GO" id="GO:0004674">
    <property type="term" value="F:protein serine/threonine kinase activity"/>
    <property type="evidence" value="ECO:0007669"/>
    <property type="project" value="UniProtKB-EC"/>
</dbReference>
<comment type="function">
    <text evidence="1">Component of the EKC/KEOPS complex that is required for the formation of a threonylcarbamoyl group on adenosine at position 37 (t(6)A37) in tRNAs that read codons beginning with adenine. The complex is probably involved in the transfer of the threonylcarbamoyl moiety of threonylcarbamoyl-AMP (TC-AMP) to the N6 group of A37. BUD32 has ATPase activity in the context of the EKC/KEOPS complex and likely plays a supporting role to the catalytic subunit KAE1. The EKC/KEOPS complex also promotes both telomere uncapping and telomere elongation. The complex is required for efficient recruitment of transcriptional coactivators.</text>
</comment>
<comment type="similarity">
    <text evidence="2">Belongs to the protein kinase superfamily. BUD32 family.</text>
</comment>
<organism evidence="18 19">
    <name type="scientific">Lepidopterella palustris CBS 459.81</name>
    <dbReference type="NCBI Taxonomy" id="1314670"/>
    <lineage>
        <taxon>Eukaryota</taxon>
        <taxon>Fungi</taxon>
        <taxon>Dikarya</taxon>
        <taxon>Ascomycota</taxon>
        <taxon>Pezizomycotina</taxon>
        <taxon>Dothideomycetes</taxon>
        <taxon>Pleosporomycetidae</taxon>
        <taxon>Mytilinidiales</taxon>
        <taxon>Argynnaceae</taxon>
        <taxon>Lepidopterella</taxon>
    </lineage>
</organism>
<dbReference type="Gene3D" id="1.10.510.10">
    <property type="entry name" value="Transferase(Phosphotransferase) domain 1"/>
    <property type="match status" value="1"/>
</dbReference>
<evidence type="ECO:0000256" key="5">
    <source>
        <dbReference type="ARBA" id="ARBA00013948"/>
    </source>
</evidence>
<keyword evidence="8" id="KW-0819">tRNA processing</keyword>
<dbReference type="OrthoDB" id="3399at2759"/>
<dbReference type="Gene3D" id="3.30.200.20">
    <property type="entry name" value="Phosphorylase Kinase, domain 1"/>
    <property type="match status" value="1"/>
</dbReference>
<feature type="compositionally biased region" description="Pro residues" evidence="16">
    <location>
        <begin position="1"/>
        <end position="12"/>
    </location>
</feature>
<dbReference type="PANTHER" id="PTHR12209">
    <property type="entry name" value="NON-SPECIFIC SERINE/THREONINE PROTEIN KINASE"/>
    <property type="match status" value="1"/>
</dbReference>
<keyword evidence="10 18" id="KW-0418">Kinase</keyword>
<evidence type="ECO:0000256" key="2">
    <source>
        <dbReference type="ARBA" id="ARBA00010630"/>
    </source>
</evidence>
<accession>A0A8E2EEI1</accession>
<evidence type="ECO:0000256" key="6">
    <source>
        <dbReference type="ARBA" id="ARBA00019973"/>
    </source>
</evidence>
<dbReference type="EC" id="2.7.11.1" evidence="4"/>
<dbReference type="FunFam" id="3.30.200.20:FF:000603">
    <property type="entry name" value="EKC/KEOPS complex subunit bud32"/>
    <property type="match status" value="1"/>
</dbReference>
<dbReference type="InterPro" id="IPR011009">
    <property type="entry name" value="Kinase-like_dom_sf"/>
</dbReference>
<feature type="domain" description="Protein kinase" evidence="17">
    <location>
        <begin position="31"/>
        <end position="336"/>
    </location>
</feature>
<proteinExistence type="inferred from homology"/>
<dbReference type="Pfam" id="PF06293">
    <property type="entry name" value="Kdo"/>
    <property type="match status" value="1"/>
</dbReference>
<dbReference type="GO" id="GO:0005829">
    <property type="term" value="C:cytosol"/>
    <property type="evidence" value="ECO:0007669"/>
    <property type="project" value="TreeGrafter"/>
</dbReference>
<dbReference type="GO" id="GO:0005524">
    <property type="term" value="F:ATP binding"/>
    <property type="evidence" value="ECO:0007669"/>
    <property type="project" value="UniProtKB-KW"/>
</dbReference>
<dbReference type="GO" id="GO:0008033">
    <property type="term" value="P:tRNA processing"/>
    <property type="evidence" value="ECO:0007669"/>
    <property type="project" value="UniProtKB-KW"/>
</dbReference>
<evidence type="ECO:0000256" key="7">
    <source>
        <dbReference type="ARBA" id="ARBA00022679"/>
    </source>
</evidence>
<dbReference type="SUPFAM" id="SSF56112">
    <property type="entry name" value="Protein kinase-like (PK-like)"/>
    <property type="match status" value="1"/>
</dbReference>
<keyword evidence="7" id="KW-0808">Transferase</keyword>
<dbReference type="EMBL" id="KV744884">
    <property type="protein sequence ID" value="OCK82552.1"/>
    <property type="molecule type" value="Genomic_DNA"/>
</dbReference>
<keyword evidence="9" id="KW-0547">Nucleotide-binding</keyword>
<evidence type="ECO:0000256" key="11">
    <source>
        <dbReference type="ARBA" id="ARBA00022840"/>
    </source>
</evidence>
<evidence type="ECO:0000256" key="9">
    <source>
        <dbReference type="ARBA" id="ARBA00022741"/>
    </source>
</evidence>
<dbReference type="Proteomes" id="UP000250266">
    <property type="component" value="Unassembled WGS sequence"/>
</dbReference>
<dbReference type="AlphaFoldDB" id="A0A8E2EEI1"/>
<protein>
    <recommendedName>
        <fullName evidence="6">EKC/KEOPS complex subunit BUD32</fullName>
        <ecNumber evidence="4">2.7.11.1</ecNumber>
    </recommendedName>
    <alternativeName>
        <fullName evidence="12 13">Atypical Serine/threonine protein kinase BUD32</fullName>
    </alternativeName>
    <alternativeName>
        <fullName evidence="5">EKC/KEOPS complex subunit bud32</fullName>
    </alternativeName>
</protein>
<comment type="catalytic activity">
    <reaction evidence="14">
        <text>L-threonyl-[protein] + ATP = O-phospho-L-threonyl-[protein] + ADP + H(+)</text>
        <dbReference type="Rhea" id="RHEA:46608"/>
        <dbReference type="Rhea" id="RHEA-COMP:11060"/>
        <dbReference type="Rhea" id="RHEA-COMP:11605"/>
        <dbReference type="ChEBI" id="CHEBI:15378"/>
        <dbReference type="ChEBI" id="CHEBI:30013"/>
        <dbReference type="ChEBI" id="CHEBI:30616"/>
        <dbReference type="ChEBI" id="CHEBI:61977"/>
        <dbReference type="ChEBI" id="CHEBI:456216"/>
        <dbReference type="EC" id="2.7.11.1"/>
    </reaction>
</comment>
<dbReference type="PROSITE" id="PS00109">
    <property type="entry name" value="PROTEIN_KINASE_TYR"/>
    <property type="match status" value="1"/>
</dbReference>
<evidence type="ECO:0000256" key="10">
    <source>
        <dbReference type="ARBA" id="ARBA00022777"/>
    </source>
</evidence>
<evidence type="ECO:0000256" key="4">
    <source>
        <dbReference type="ARBA" id="ARBA00012513"/>
    </source>
</evidence>
<evidence type="ECO:0000259" key="17">
    <source>
        <dbReference type="PROSITE" id="PS50011"/>
    </source>
</evidence>
<evidence type="ECO:0000256" key="13">
    <source>
        <dbReference type="ARBA" id="ARBA00033194"/>
    </source>
</evidence>
<dbReference type="PANTHER" id="PTHR12209:SF0">
    <property type="entry name" value="EKC_KEOPS COMPLEX SUBUNIT TP53RK"/>
    <property type="match status" value="1"/>
</dbReference>
<evidence type="ECO:0000256" key="15">
    <source>
        <dbReference type="ARBA" id="ARBA00048679"/>
    </source>
</evidence>
<evidence type="ECO:0000256" key="3">
    <source>
        <dbReference type="ARBA" id="ARBA00011534"/>
    </source>
</evidence>
<dbReference type="GO" id="GO:0000408">
    <property type="term" value="C:EKC/KEOPS complex"/>
    <property type="evidence" value="ECO:0007669"/>
    <property type="project" value="TreeGrafter"/>
</dbReference>
<keyword evidence="11" id="KW-0067">ATP-binding</keyword>
<dbReference type="PROSITE" id="PS50011">
    <property type="entry name" value="PROTEIN_KINASE_DOM"/>
    <property type="match status" value="1"/>
</dbReference>
<evidence type="ECO:0000256" key="8">
    <source>
        <dbReference type="ARBA" id="ARBA00022694"/>
    </source>
</evidence>
<keyword evidence="19" id="KW-1185">Reference proteome</keyword>
<evidence type="ECO:0000313" key="19">
    <source>
        <dbReference type="Proteomes" id="UP000250266"/>
    </source>
</evidence>
<gene>
    <name evidence="18" type="ORF">K432DRAFT_380295</name>
</gene>
<evidence type="ECO:0000256" key="12">
    <source>
        <dbReference type="ARBA" id="ARBA00030980"/>
    </source>
</evidence>
<reference evidence="18 19" key="1">
    <citation type="journal article" date="2016" name="Nat. Commun.">
        <title>Ectomycorrhizal ecology is imprinted in the genome of the dominant symbiotic fungus Cenococcum geophilum.</title>
        <authorList>
            <consortium name="DOE Joint Genome Institute"/>
            <person name="Peter M."/>
            <person name="Kohler A."/>
            <person name="Ohm R.A."/>
            <person name="Kuo A."/>
            <person name="Krutzmann J."/>
            <person name="Morin E."/>
            <person name="Arend M."/>
            <person name="Barry K.W."/>
            <person name="Binder M."/>
            <person name="Choi C."/>
            <person name="Clum A."/>
            <person name="Copeland A."/>
            <person name="Grisel N."/>
            <person name="Haridas S."/>
            <person name="Kipfer T."/>
            <person name="LaButti K."/>
            <person name="Lindquist E."/>
            <person name="Lipzen A."/>
            <person name="Maire R."/>
            <person name="Meier B."/>
            <person name="Mihaltcheva S."/>
            <person name="Molinier V."/>
            <person name="Murat C."/>
            <person name="Poggeler S."/>
            <person name="Quandt C.A."/>
            <person name="Sperisen C."/>
            <person name="Tritt A."/>
            <person name="Tisserant E."/>
            <person name="Crous P.W."/>
            <person name="Henrissat B."/>
            <person name="Nehls U."/>
            <person name="Egli S."/>
            <person name="Spatafora J.W."/>
            <person name="Grigoriev I.V."/>
            <person name="Martin F.M."/>
        </authorList>
    </citation>
    <scope>NUCLEOTIDE SEQUENCE [LARGE SCALE GENOMIC DNA]</scope>
    <source>
        <strain evidence="18 19">CBS 459.81</strain>
    </source>
</reference>
<comment type="catalytic activity">
    <reaction evidence="15">
        <text>L-seryl-[protein] + ATP = O-phospho-L-seryl-[protein] + ADP + H(+)</text>
        <dbReference type="Rhea" id="RHEA:17989"/>
        <dbReference type="Rhea" id="RHEA-COMP:9863"/>
        <dbReference type="Rhea" id="RHEA-COMP:11604"/>
        <dbReference type="ChEBI" id="CHEBI:15378"/>
        <dbReference type="ChEBI" id="CHEBI:29999"/>
        <dbReference type="ChEBI" id="CHEBI:30616"/>
        <dbReference type="ChEBI" id="CHEBI:83421"/>
        <dbReference type="ChEBI" id="CHEBI:456216"/>
        <dbReference type="EC" id="2.7.11.1"/>
    </reaction>
</comment>
<dbReference type="GO" id="GO:0070525">
    <property type="term" value="P:tRNA threonylcarbamoyladenosine metabolic process"/>
    <property type="evidence" value="ECO:0007669"/>
    <property type="project" value="TreeGrafter"/>
</dbReference>
<sequence>MTYAPAPAPTAEPAPQTHPTLTLPAPFATSPDPPSLLTQGAEAIIYKISFLTPSTSCALKYRPPKPYRHPTLDKRLTKARLLAEARVLVKCRREGVRVPAVLAADWEAGWVGLEWVEGGTVRGVLDGWVHREEKEGAEGEGGKEKEMLDLMMRVGRAVGRMHEIGVCHGDLTTSNLMLRPFKKGKAKREEKDSTRDTVAPTQSSREAVRAQLAAGKGTVSAERETAMTAESTAPAPAPVTQDTQEGREKEDTAGSPTLAGDIVLIDFGLATQSSHDEDRAVDLYVLERAFAATHPAAEPLFREVLRCYGESYKGARVVLKRLEEVRMRGRKRSMLG</sequence>
<dbReference type="InterPro" id="IPR008266">
    <property type="entry name" value="Tyr_kinase_AS"/>
</dbReference>
<dbReference type="InterPro" id="IPR000719">
    <property type="entry name" value="Prot_kinase_dom"/>
</dbReference>
<evidence type="ECO:0000313" key="18">
    <source>
        <dbReference type="EMBL" id="OCK82552.1"/>
    </source>
</evidence>
<evidence type="ECO:0000256" key="14">
    <source>
        <dbReference type="ARBA" id="ARBA00047899"/>
    </source>
</evidence>
<evidence type="ECO:0000256" key="1">
    <source>
        <dbReference type="ARBA" id="ARBA00003747"/>
    </source>
</evidence>
<feature type="region of interest" description="Disordered" evidence="16">
    <location>
        <begin position="181"/>
        <end position="255"/>
    </location>
</feature>
<evidence type="ECO:0000256" key="16">
    <source>
        <dbReference type="SAM" id="MobiDB-lite"/>
    </source>
</evidence>
<comment type="subunit">
    <text evidence="3">Component of the EKC/KEOPS complex composed of at least BUD32, CGI121, GON7, KAE1 and PCC1; the whole complex dimerizes.</text>
</comment>
<dbReference type="GO" id="GO:0005634">
    <property type="term" value="C:nucleus"/>
    <property type="evidence" value="ECO:0007669"/>
    <property type="project" value="TreeGrafter"/>
</dbReference>